<sequence>MSDSDSEVEETEQEIIYRFKIVKFIKRGRKGLKKEIDIVPATWIHWDNKTKRLKVPFLPTSYTSEDIKLLHDIVKSECEAPESWLIYNVDIIGEARTYKNAVSRLLLLEKAETAFSKDSEDDDTEKIKKAEIIYKQKTLKENEEEIRKLFQVSSWQKETCSSSSMCCIFRYVYNNNILF</sequence>
<reference evidence="1 2" key="1">
    <citation type="submission" date="2015-09" db="EMBL/GenBank/DDBJ databases">
        <title>Trachymyrmex cornetzi WGS genome.</title>
        <authorList>
            <person name="Nygaard S."/>
            <person name="Hu H."/>
            <person name="Boomsma J."/>
            <person name="Zhang G."/>
        </authorList>
    </citation>
    <scope>NUCLEOTIDE SEQUENCE [LARGE SCALE GENOMIC DNA]</scope>
    <source>
        <strain evidence="1">Tcor2-1</strain>
        <tissue evidence="1">Whole body</tissue>
    </source>
</reference>
<keyword evidence="2" id="KW-1185">Reference proteome</keyword>
<proteinExistence type="predicted"/>
<name>A0A151IU62_9HYME</name>
<evidence type="ECO:0000313" key="1">
    <source>
        <dbReference type="EMBL" id="KYN10947.1"/>
    </source>
</evidence>
<protein>
    <submittedName>
        <fullName evidence="1">Uncharacterized protein</fullName>
    </submittedName>
</protein>
<dbReference type="AlphaFoldDB" id="A0A151IU62"/>
<evidence type="ECO:0000313" key="2">
    <source>
        <dbReference type="Proteomes" id="UP000078492"/>
    </source>
</evidence>
<dbReference type="EMBL" id="KQ980969">
    <property type="protein sequence ID" value="KYN10947.1"/>
    <property type="molecule type" value="Genomic_DNA"/>
</dbReference>
<dbReference type="Proteomes" id="UP000078492">
    <property type="component" value="Unassembled WGS sequence"/>
</dbReference>
<organism evidence="1 2">
    <name type="scientific">Trachymyrmex cornetzi</name>
    <dbReference type="NCBI Taxonomy" id="471704"/>
    <lineage>
        <taxon>Eukaryota</taxon>
        <taxon>Metazoa</taxon>
        <taxon>Ecdysozoa</taxon>
        <taxon>Arthropoda</taxon>
        <taxon>Hexapoda</taxon>
        <taxon>Insecta</taxon>
        <taxon>Pterygota</taxon>
        <taxon>Neoptera</taxon>
        <taxon>Endopterygota</taxon>
        <taxon>Hymenoptera</taxon>
        <taxon>Apocrita</taxon>
        <taxon>Aculeata</taxon>
        <taxon>Formicoidea</taxon>
        <taxon>Formicidae</taxon>
        <taxon>Myrmicinae</taxon>
        <taxon>Trachymyrmex</taxon>
    </lineage>
</organism>
<accession>A0A151IU62</accession>
<gene>
    <name evidence="1" type="ORF">ALC57_16917</name>
</gene>